<evidence type="ECO:0000313" key="2">
    <source>
        <dbReference type="EMBL" id="MFC0682857.1"/>
    </source>
</evidence>
<feature type="transmembrane region" description="Helical" evidence="1">
    <location>
        <begin position="74"/>
        <end position="95"/>
    </location>
</feature>
<keyword evidence="3" id="KW-1185">Reference proteome</keyword>
<name>A0ABV6S2A6_9GAMM</name>
<evidence type="ECO:0000256" key="1">
    <source>
        <dbReference type="SAM" id="Phobius"/>
    </source>
</evidence>
<proteinExistence type="predicted"/>
<feature type="transmembrane region" description="Helical" evidence="1">
    <location>
        <begin position="16"/>
        <end position="34"/>
    </location>
</feature>
<keyword evidence="1" id="KW-0472">Membrane</keyword>
<accession>A0ABV6S2A6</accession>
<comment type="caution">
    <text evidence="2">The sequence shown here is derived from an EMBL/GenBank/DDBJ whole genome shotgun (WGS) entry which is preliminary data.</text>
</comment>
<organism evidence="2 3">
    <name type="scientific">Lysobacter korlensis</name>
    <dbReference type="NCBI Taxonomy" id="553636"/>
    <lineage>
        <taxon>Bacteria</taxon>
        <taxon>Pseudomonadati</taxon>
        <taxon>Pseudomonadota</taxon>
        <taxon>Gammaproteobacteria</taxon>
        <taxon>Lysobacterales</taxon>
        <taxon>Lysobacteraceae</taxon>
        <taxon>Lysobacter</taxon>
    </lineage>
</organism>
<keyword evidence="1" id="KW-0812">Transmembrane</keyword>
<dbReference type="Proteomes" id="UP001589896">
    <property type="component" value="Unassembled WGS sequence"/>
</dbReference>
<protein>
    <submittedName>
        <fullName evidence="2">Uncharacterized protein</fullName>
    </submittedName>
</protein>
<sequence length="96" mass="10446">MILEYTQMDAAGTRTMHVLGTPVYLVLLASIWLVPYGVPFVGFLVAVLGALVYQFLYCKSLYAFVHGAAQPRPFWQFAAAVVGTQFLGIAALYVAA</sequence>
<keyword evidence="1" id="KW-1133">Transmembrane helix</keyword>
<dbReference type="EMBL" id="JBHLTG010000020">
    <property type="protein sequence ID" value="MFC0682857.1"/>
    <property type="molecule type" value="Genomic_DNA"/>
</dbReference>
<dbReference type="RefSeq" id="WP_386677280.1">
    <property type="nucleotide sequence ID" value="NZ_JBHLTG010000020.1"/>
</dbReference>
<gene>
    <name evidence="2" type="ORF">ACFFGH_33920</name>
</gene>
<reference evidence="2 3" key="1">
    <citation type="submission" date="2024-09" db="EMBL/GenBank/DDBJ databases">
        <authorList>
            <person name="Sun Q."/>
            <person name="Mori K."/>
        </authorList>
    </citation>
    <scope>NUCLEOTIDE SEQUENCE [LARGE SCALE GENOMIC DNA]</scope>
    <source>
        <strain evidence="2 3">KCTC 23076</strain>
    </source>
</reference>
<feature type="transmembrane region" description="Helical" evidence="1">
    <location>
        <begin position="40"/>
        <end position="62"/>
    </location>
</feature>
<evidence type="ECO:0000313" key="3">
    <source>
        <dbReference type="Proteomes" id="UP001589896"/>
    </source>
</evidence>